<sequence length="93" mass="10125">MPTVVIPPLMRKFTDGEENITLPGATVREVINNLESLYPGLKERLCEKDRLKPGIAVYINGLLTRGSILERVDADAEIHFLPAIGGGVAESSH</sequence>
<dbReference type="EMBL" id="AY713479">
    <property type="protein sequence ID" value="AAW84299.1"/>
    <property type="molecule type" value="Genomic_DNA"/>
</dbReference>
<reference evidence="1" key="1">
    <citation type="journal article" date="2006" name="Environ. Microbiol.">
        <title>Analysis of the first genome fragment from the marine sponge-associated, novel candidate phylum Poribacteria by environmental genomics.</title>
        <authorList>
            <person name="Fieseler L."/>
            <person name="Quaiser A."/>
            <person name="Schleper C."/>
            <person name="Hentschel U."/>
        </authorList>
    </citation>
    <scope>NUCLEOTIDE SEQUENCE</scope>
</reference>
<accession>Q24M53</accession>
<dbReference type="PANTHER" id="PTHR38031">
    <property type="entry name" value="SULFUR CARRIER PROTEIN SLR0821-RELATED"/>
    <property type="match status" value="1"/>
</dbReference>
<proteinExistence type="predicted"/>
<evidence type="ECO:0000313" key="1">
    <source>
        <dbReference type="EMBL" id="AAW84299.1"/>
    </source>
</evidence>
<protein>
    <submittedName>
        <fullName evidence="1">Putative MaoD-like protein</fullName>
    </submittedName>
</protein>
<dbReference type="Gene3D" id="3.10.20.30">
    <property type="match status" value="1"/>
</dbReference>
<dbReference type="AlphaFoldDB" id="Q24M53"/>
<dbReference type="SUPFAM" id="SSF54285">
    <property type="entry name" value="MoaD/ThiS"/>
    <property type="match status" value="1"/>
</dbReference>
<name>Q24M53_9BACT</name>
<dbReference type="Pfam" id="PF02597">
    <property type="entry name" value="ThiS"/>
    <property type="match status" value="1"/>
</dbReference>
<dbReference type="PANTHER" id="PTHR38031:SF1">
    <property type="entry name" value="SULFUR CARRIER PROTEIN CYSO"/>
    <property type="match status" value="1"/>
</dbReference>
<dbReference type="InterPro" id="IPR052045">
    <property type="entry name" value="Sulfur_Carrier/Prot_Modifier"/>
</dbReference>
<dbReference type="InterPro" id="IPR003749">
    <property type="entry name" value="ThiS/MoaD-like"/>
</dbReference>
<dbReference type="InterPro" id="IPR012675">
    <property type="entry name" value="Beta-grasp_dom_sf"/>
</dbReference>
<organism evidence="1">
    <name type="scientific">uncultured Poribacteria bacterium 64K2</name>
    <dbReference type="NCBI Taxonomy" id="309182"/>
    <lineage>
        <taxon>Bacteria</taxon>
        <taxon>Candidatus Poribacteria</taxon>
        <taxon>environmental samples</taxon>
    </lineage>
</organism>
<dbReference type="InterPro" id="IPR016155">
    <property type="entry name" value="Mopterin_synth/thiamin_S_b"/>
</dbReference>